<dbReference type="InterPro" id="IPR024747">
    <property type="entry name" value="Pyridox_Oxase-rel"/>
</dbReference>
<gene>
    <name evidence="1" type="ORF">ACFPZN_01865</name>
</gene>
<accession>A0ABW0ZSF9</accession>
<comment type="caution">
    <text evidence="1">The sequence shown here is derived from an EMBL/GenBank/DDBJ whole genome shotgun (WGS) entry which is preliminary data.</text>
</comment>
<proteinExistence type="predicted"/>
<name>A0ABW0ZSF9_9ACTN</name>
<dbReference type="Gene3D" id="2.30.110.10">
    <property type="entry name" value="Electron Transport, Fmn-binding Protein, Chain A"/>
    <property type="match status" value="1"/>
</dbReference>
<protein>
    <submittedName>
        <fullName evidence="1">Pyridoxamine 5'-phosphate oxidase family protein</fullName>
        <ecNumber evidence="1">1.-.-.-</ecNumber>
    </submittedName>
</protein>
<evidence type="ECO:0000313" key="2">
    <source>
        <dbReference type="Proteomes" id="UP001596074"/>
    </source>
</evidence>
<sequence length="137" mass="14723">MNDENGFRALGREKCLALLATASLGRVVYTDRALPAIQPVDFVLDEHGDVIIRAAPGSELDDSLRGAIVAFETDDIDLATATGWSVTVVGRADHVAGGDLERLPLGPWPSEPRGHFIRIATRFITGRRLLAPVHADA</sequence>
<dbReference type="Pfam" id="PF12900">
    <property type="entry name" value="Pyridox_ox_2"/>
    <property type="match status" value="1"/>
</dbReference>
<dbReference type="GO" id="GO:0016491">
    <property type="term" value="F:oxidoreductase activity"/>
    <property type="evidence" value="ECO:0007669"/>
    <property type="project" value="UniProtKB-KW"/>
</dbReference>
<keyword evidence="1" id="KW-0560">Oxidoreductase</keyword>
<dbReference type="InterPro" id="IPR012349">
    <property type="entry name" value="Split_barrel_FMN-bd"/>
</dbReference>
<dbReference type="Proteomes" id="UP001596074">
    <property type="component" value="Unassembled WGS sequence"/>
</dbReference>
<dbReference type="EMBL" id="JBHSON010000002">
    <property type="protein sequence ID" value="MFC5744353.1"/>
    <property type="molecule type" value="Genomic_DNA"/>
</dbReference>
<dbReference type="SUPFAM" id="SSF50475">
    <property type="entry name" value="FMN-binding split barrel"/>
    <property type="match status" value="1"/>
</dbReference>
<reference evidence="2" key="1">
    <citation type="journal article" date="2019" name="Int. J. Syst. Evol. Microbiol.">
        <title>The Global Catalogue of Microorganisms (GCM) 10K type strain sequencing project: providing services to taxonomists for standard genome sequencing and annotation.</title>
        <authorList>
            <consortium name="The Broad Institute Genomics Platform"/>
            <consortium name="The Broad Institute Genome Sequencing Center for Infectious Disease"/>
            <person name="Wu L."/>
            <person name="Ma J."/>
        </authorList>
    </citation>
    <scope>NUCLEOTIDE SEQUENCE [LARGE SCALE GENOMIC DNA]</scope>
    <source>
        <strain evidence="2">KCTC 42087</strain>
    </source>
</reference>
<evidence type="ECO:0000313" key="1">
    <source>
        <dbReference type="EMBL" id="MFC5744353.1"/>
    </source>
</evidence>
<dbReference type="EC" id="1.-.-.-" evidence="1"/>
<dbReference type="RefSeq" id="WP_378279440.1">
    <property type="nucleotide sequence ID" value="NZ_JBHSON010000002.1"/>
</dbReference>
<organism evidence="1 2">
    <name type="scientific">Actinomadura rugatobispora</name>
    <dbReference type="NCBI Taxonomy" id="1994"/>
    <lineage>
        <taxon>Bacteria</taxon>
        <taxon>Bacillati</taxon>
        <taxon>Actinomycetota</taxon>
        <taxon>Actinomycetes</taxon>
        <taxon>Streptosporangiales</taxon>
        <taxon>Thermomonosporaceae</taxon>
        <taxon>Actinomadura</taxon>
    </lineage>
</organism>
<keyword evidence="2" id="KW-1185">Reference proteome</keyword>